<feature type="chain" id="PRO_5046590605" evidence="2">
    <location>
        <begin position="33"/>
        <end position="153"/>
    </location>
</feature>
<protein>
    <submittedName>
        <fullName evidence="3">Uncharacterized protein</fullName>
    </submittedName>
</protein>
<feature type="compositionally biased region" description="Basic and acidic residues" evidence="1">
    <location>
        <begin position="70"/>
        <end position="79"/>
    </location>
</feature>
<comment type="caution">
    <text evidence="3">The sequence shown here is derived from an EMBL/GenBank/DDBJ whole genome shotgun (WGS) entry which is preliminary data.</text>
</comment>
<accession>A0ABU5IAV5</accession>
<evidence type="ECO:0000313" key="4">
    <source>
        <dbReference type="Proteomes" id="UP001293718"/>
    </source>
</evidence>
<dbReference type="EMBL" id="JAXOJX010000003">
    <property type="protein sequence ID" value="MDZ5455736.1"/>
    <property type="molecule type" value="Genomic_DNA"/>
</dbReference>
<feature type="signal peptide" evidence="2">
    <location>
        <begin position="1"/>
        <end position="32"/>
    </location>
</feature>
<organism evidence="3 4">
    <name type="scientific">Azohydromonas lata</name>
    <dbReference type="NCBI Taxonomy" id="45677"/>
    <lineage>
        <taxon>Bacteria</taxon>
        <taxon>Pseudomonadati</taxon>
        <taxon>Pseudomonadota</taxon>
        <taxon>Betaproteobacteria</taxon>
        <taxon>Burkholderiales</taxon>
        <taxon>Sphaerotilaceae</taxon>
        <taxon>Azohydromonas</taxon>
    </lineage>
</organism>
<feature type="region of interest" description="Disordered" evidence="1">
    <location>
        <begin position="50"/>
        <end position="80"/>
    </location>
</feature>
<name>A0ABU5IAV5_9BURK</name>
<evidence type="ECO:0000256" key="2">
    <source>
        <dbReference type="SAM" id="SignalP"/>
    </source>
</evidence>
<dbReference type="RefSeq" id="WP_066341528.1">
    <property type="nucleotide sequence ID" value="NZ_JAXOJX010000003.1"/>
</dbReference>
<sequence length="153" mass="15759">MRFALRPRLNRVIARLMCWVLLLGWMAGAANACVLQAPVAVTGAHAAAHEHAAGDAGHHHHQDAASGAAHSDDGQEHEALPGQQACKSLCDSEQSAVAKTGASDAAAMLPLGAVMTGHCLVLPAALVTRVPRPDAATLPAPPPIPIAFLRLTI</sequence>
<proteinExistence type="predicted"/>
<gene>
    <name evidence="3" type="ORF">SM757_04030</name>
</gene>
<reference evidence="3 4" key="1">
    <citation type="submission" date="2023-11" db="EMBL/GenBank/DDBJ databases">
        <title>Draft genome of Azohydromonas lata strain H1 (DSM1123), a polyhydroxyalkanoate producer.</title>
        <authorList>
            <person name="Traversa D."/>
            <person name="D'Addabbo P."/>
            <person name="Pazzani C."/>
            <person name="Manzari C."/>
            <person name="Chiara M."/>
            <person name="Scrascia M."/>
        </authorList>
    </citation>
    <scope>NUCLEOTIDE SEQUENCE [LARGE SCALE GENOMIC DNA]</scope>
    <source>
        <strain evidence="3 4">H1</strain>
    </source>
</reference>
<keyword evidence="2" id="KW-0732">Signal</keyword>
<keyword evidence="4" id="KW-1185">Reference proteome</keyword>
<evidence type="ECO:0000313" key="3">
    <source>
        <dbReference type="EMBL" id="MDZ5455736.1"/>
    </source>
</evidence>
<evidence type="ECO:0000256" key="1">
    <source>
        <dbReference type="SAM" id="MobiDB-lite"/>
    </source>
</evidence>
<dbReference type="Proteomes" id="UP001293718">
    <property type="component" value="Unassembled WGS sequence"/>
</dbReference>